<dbReference type="SUPFAM" id="SSF48498">
    <property type="entry name" value="Tetracyclin repressor-like, C-terminal domain"/>
    <property type="match status" value="1"/>
</dbReference>
<dbReference type="SUPFAM" id="SSF46689">
    <property type="entry name" value="Homeodomain-like"/>
    <property type="match status" value="1"/>
</dbReference>
<dbReference type="Proteomes" id="UP000680206">
    <property type="component" value="Unassembled WGS sequence"/>
</dbReference>
<dbReference type="InterPro" id="IPR036271">
    <property type="entry name" value="Tet_transcr_reg_TetR-rel_C_sf"/>
</dbReference>
<evidence type="ECO:0000256" key="3">
    <source>
        <dbReference type="ARBA" id="ARBA00023163"/>
    </source>
</evidence>
<dbReference type="Pfam" id="PF00440">
    <property type="entry name" value="TetR_N"/>
    <property type="match status" value="1"/>
</dbReference>
<protein>
    <submittedName>
        <fullName evidence="6">TetR/AcrR family transcriptional regulator</fullName>
    </submittedName>
</protein>
<evidence type="ECO:0000256" key="1">
    <source>
        <dbReference type="ARBA" id="ARBA00023015"/>
    </source>
</evidence>
<evidence type="ECO:0000256" key="2">
    <source>
        <dbReference type="ARBA" id="ARBA00023125"/>
    </source>
</evidence>
<dbReference type="InterPro" id="IPR050109">
    <property type="entry name" value="HTH-type_TetR-like_transc_reg"/>
</dbReference>
<dbReference type="InterPro" id="IPR011075">
    <property type="entry name" value="TetR_C"/>
</dbReference>
<dbReference type="PROSITE" id="PS50977">
    <property type="entry name" value="HTH_TETR_2"/>
    <property type="match status" value="1"/>
</dbReference>
<keyword evidence="7" id="KW-1185">Reference proteome</keyword>
<comment type="caution">
    <text evidence="6">The sequence shown here is derived from an EMBL/GenBank/DDBJ whole genome shotgun (WGS) entry which is preliminary data.</text>
</comment>
<name>A0ABS3S834_9ACTN</name>
<keyword evidence="2 4" id="KW-0238">DNA-binding</keyword>
<dbReference type="RefSeq" id="WP_208251913.1">
    <property type="nucleotide sequence ID" value="NZ_JAGEPF010000041.1"/>
</dbReference>
<evidence type="ECO:0000256" key="4">
    <source>
        <dbReference type="PROSITE-ProRule" id="PRU00335"/>
    </source>
</evidence>
<dbReference type="InterPro" id="IPR001647">
    <property type="entry name" value="HTH_TetR"/>
</dbReference>
<keyword evidence="3" id="KW-0804">Transcription</keyword>
<keyword evidence="1" id="KW-0805">Transcription regulation</keyword>
<gene>
    <name evidence="6" type="ORF">J4709_46540</name>
</gene>
<proteinExistence type="predicted"/>
<evidence type="ECO:0000313" key="7">
    <source>
        <dbReference type="Proteomes" id="UP000680206"/>
    </source>
</evidence>
<organism evidence="6 7">
    <name type="scientific">Actinomadura violacea</name>
    <dbReference type="NCBI Taxonomy" id="2819934"/>
    <lineage>
        <taxon>Bacteria</taxon>
        <taxon>Bacillati</taxon>
        <taxon>Actinomycetota</taxon>
        <taxon>Actinomycetes</taxon>
        <taxon>Streptosporangiales</taxon>
        <taxon>Thermomonosporaceae</taxon>
        <taxon>Actinomadura</taxon>
    </lineage>
</organism>
<feature type="DNA-binding region" description="H-T-H motif" evidence="4">
    <location>
        <begin position="35"/>
        <end position="54"/>
    </location>
</feature>
<sequence>MTPAPNPERRNERSRRATLDATIALVGDRGYAKVTIEAIAARAGVSKQTIYRWWSSKAALALEAINDFVGEAIDFPDTGDIAADLVQQLNEVTRLLKGPIGTVFRGVVADAQGDPAIGAALRESITEPRTRLCEKRLAAAITAGQLRADVPTRVMTEMLYSVVYYRLLFGTDALDVRDTPQLLEYTLSGLRPQ</sequence>
<feature type="domain" description="HTH tetR-type" evidence="5">
    <location>
        <begin position="12"/>
        <end position="72"/>
    </location>
</feature>
<evidence type="ECO:0000259" key="5">
    <source>
        <dbReference type="PROSITE" id="PS50977"/>
    </source>
</evidence>
<dbReference type="Gene3D" id="1.10.357.10">
    <property type="entry name" value="Tetracycline Repressor, domain 2"/>
    <property type="match status" value="1"/>
</dbReference>
<evidence type="ECO:0000313" key="6">
    <source>
        <dbReference type="EMBL" id="MBO2465051.1"/>
    </source>
</evidence>
<dbReference type="PANTHER" id="PTHR30055">
    <property type="entry name" value="HTH-TYPE TRANSCRIPTIONAL REGULATOR RUTR"/>
    <property type="match status" value="1"/>
</dbReference>
<dbReference type="Pfam" id="PF16859">
    <property type="entry name" value="TetR_C_11"/>
    <property type="match status" value="1"/>
</dbReference>
<dbReference type="Gene3D" id="1.10.10.60">
    <property type="entry name" value="Homeodomain-like"/>
    <property type="match status" value="1"/>
</dbReference>
<dbReference type="EMBL" id="JAGEPF010000041">
    <property type="protein sequence ID" value="MBO2465051.1"/>
    <property type="molecule type" value="Genomic_DNA"/>
</dbReference>
<dbReference type="PRINTS" id="PR00455">
    <property type="entry name" value="HTHTETR"/>
</dbReference>
<reference evidence="6 7" key="1">
    <citation type="submission" date="2021-03" db="EMBL/GenBank/DDBJ databases">
        <title>Actinomadura violae sp. nov., isolated from lichen in Thailand.</title>
        <authorList>
            <person name="Kanchanasin P."/>
            <person name="Saeng-In P."/>
            <person name="Phongsopitanun W."/>
            <person name="Yuki M."/>
            <person name="Kudo T."/>
            <person name="Ohkuma M."/>
            <person name="Tanasupawat S."/>
        </authorList>
    </citation>
    <scope>NUCLEOTIDE SEQUENCE [LARGE SCALE GENOMIC DNA]</scope>
    <source>
        <strain evidence="6 7">LCR2-06</strain>
    </source>
</reference>
<dbReference type="InterPro" id="IPR009057">
    <property type="entry name" value="Homeodomain-like_sf"/>
</dbReference>
<dbReference type="PANTHER" id="PTHR30055:SF148">
    <property type="entry name" value="TETR-FAMILY TRANSCRIPTIONAL REGULATOR"/>
    <property type="match status" value="1"/>
</dbReference>
<accession>A0ABS3S834</accession>